<dbReference type="RefSeq" id="WP_188816138.1">
    <property type="nucleotide sequence ID" value="NZ_BMHT01000010.1"/>
</dbReference>
<sequence length="122" mass="14619">MRYYITPSYYPNFQLDVVSFENKLIKLYTTENHFIYSLITPPDGWGWRVTEGEHYLEIFIANDQATIEFKGSSYTWLARFSFFAWSQYPVCKGIYLINEDLDRTYLLRNDTTIEDLITLFSY</sequence>
<evidence type="ECO:0000313" key="1">
    <source>
        <dbReference type="EMBL" id="GGF26696.1"/>
    </source>
</evidence>
<name>A0ABQ1UTW4_9BACT</name>
<gene>
    <name evidence="1" type="ORF">GCM10011383_42780</name>
</gene>
<reference evidence="2" key="1">
    <citation type="journal article" date="2019" name="Int. J. Syst. Evol. Microbiol.">
        <title>The Global Catalogue of Microorganisms (GCM) 10K type strain sequencing project: providing services to taxonomists for standard genome sequencing and annotation.</title>
        <authorList>
            <consortium name="The Broad Institute Genomics Platform"/>
            <consortium name="The Broad Institute Genome Sequencing Center for Infectious Disease"/>
            <person name="Wu L."/>
            <person name="Ma J."/>
        </authorList>
    </citation>
    <scope>NUCLEOTIDE SEQUENCE [LARGE SCALE GENOMIC DNA]</scope>
    <source>
        <strain evidence="2">CGMCC 1.15197</strain>
    </source>
</reference>
<evidence type="ECO:0000313" key="2">
    <source>
        <dbReference type="Proteomes" id="UP000632273"/>
    </source>
</evidence>
<dbReference type="Proteomes" id="UP000632273">
    <property type="component" value="Unassembled WGS sequence"/>
</dbReference>
<protein>
    <submittedName>
        <fullName evidence="1">Uncharacterized protein</fullName>
    </submittedName>
</protein>
<keyword evidence="2" id="KW-1185">Reference proteome</keyword>
<proteinExistence type="predicted"/>
<comment type="caution">
    <text evidence="1">The sequence shown here is derived from an EMBL/GenBank/DDBJ whole genome shotgun (WGS) entry which is preliminary data.</text>
</comment>
<organism evidence="1 2">
    <name type="scientific">Hymenobacter cavernae</name>
    <dbReference type="NCBI Taxonomy" id="2044852"/>
    <lineage>
        <taxon>Bacteria</taxon>
        <taxon>Pseudomonadati</taxon>
        <taxon>Bacteroidota</taxon>
        <taxon>Cytophagia</taxon>
        <taxon>Cytophagales</taxon>
        <taxon>Hymenobacteraceae</taxon>
        <taxon>Hymenobacter</taxon>
    </lineage>
</organism>
<dbReference type="EMBL" id="BMHT01000010">
    <property type="protein sequence ID" value="GGF26696.1"/>
    <property type="molecule type" value="Genomic_DNA"/>
</dbReference>
<accession>A0ABQ1UTW4</accession>